<keyword evidence="4" id="KW-1185">Reference proteome</keyword>
<dbReference type="Pfam" id="PF03592">
    <property type="entry name" value="Terminase_2"/>
    <property type="match status" value="1"/>
</dbReference>
<protein>
    <submittedName>
        <fullName evidence="3">Terminase small subunit</fullName>
    </submittedName>
</protein>
<keyword evidence="2" id="KW-0231">Viral genome packaging</keyword>
<dbReference type="PANTHER" id="PTHR41328:SF2">
    <property type="entry name" value="TERMINASE SMALL SUBUNIT"/>
    <property type="match status" value="1"/>
</dbReference>
<reference evidence="4" key="1">
    <citation type="journal article" date="2019" name="Int. J. Syst. Evol. Microbiol.">
        <title>The Global Catalogue of Microorganisms (GCM) 10K type strain sequencing project: providing services to taxonomists for standard genome sequencing and annotation.</title>
        <authorList>
            <consortium name="The Broad Institute Genomics Platform"/>
            <consortium name="The Broad Institute Genome Sequencing Center for Infectious Disease"/>
            <person name="Wu L."/>
            <person name="Ma J."/>
        </authorList>
    </citation>
    <scope>NUCLEOTIDE SEQUENCE [LARGE SCALE GENOMIC DNA]</scope>
    <source>
        <strain evidence="4">S1</strain>
    </source>
</reference>
<dbReference type="InterPro" id="IPR038713">
    <property type="entry name" value="Terminase_Gp1_N_sf"/>
</dbReference>
<accession>A0ABW4C607</accession>
<dbReference type="EMBL" id="JBHTNU010000001">
    <property type="protein sequence ID" value="MFD1425493.1"/>
    <property type="molecule type" value="Genomic_DNA"/>
</dbReference>
<dbReference type="InterPro" id="IPR005335">
    <property type="entry name" value="Terminase_ssu"/>
</dbReference>
<evidence type="ECO:0000256" key="2">
    <source>
        <dbReference type="ARBA" id="ARBA00023219"/>
    </source>
</evidence>
<evidence type="ECO:0000313" key="3">
    <source>
        <dbReference type="EMBL" id="MFD1425493.1"/>
    </source>
</evidence>
<sequence>MPKLTPKQKAFCDYYIETGNATEAAIKAGYSKKTAKQTGAENLSKPYLKAYIEQHMEKATAKRIMDAEEALKILTNIARGEAVEEVITQSGKKVLKRADINQQQKAIDSLMKRYNVIATLEKTQAEAEFLREKTKMIRGATKDTSIMEALIDVVNSDD</sequence>
<evidence type="ECO:0000313" key="4">
    <source>
        <dbReference type="Proteomes" id="UP001597282"/>
    </source>
</evidence>
<evidence type="ECO:0000256" key="1">
    <source>
        <dbReference type="ARBA" id="ARBA00022612"/>
    </source>
</evidence>
<dbReference type="InterPro" id="IPR052404">
    <property type="entry name" value="SPP1-like_terminase"/>
</dbReference>
<dbReference type="RefSeq" id="WP_380162279.1">
    <property type="nucleotide sequence ID" value="NZ_JBHTNU010000001.1"/>
</dbReference>
<dbReference type="PANTHER" id="PTHR41328">
    <property type="entry name" value="TERMINASE SMALL SUBUNIT-RELATED"/>
    <property type="match status" value="1"/>
</dbReference>
<proteinExistence type="predicted"/>
<dbReference type="Gene3D" id="6.10.140.2160">
    <property type="match status" value="1"/>
</dbReference>
<gene>
    <name evidence="3" type="ORF">ACFQ4Y_00910</name>
</gene>
<organism evidence="3 4">
    <name type="scientific">Kroppenstedtia sanguinis</name>
    <dbReference type="NCBI Taxonomy" id="1380684"/>
    <lineage>
        <taxon>Bacteria</taxon>
        <taxon>Bacillati</taxon>
        <taxon>Bacillota</taxon>
        <taxon>Bacilli</taxon>
        <taxon>Bacillales</taxon>
        <taxon>Thermoactinomycetaceae</taxon>
        <taxon>Kroppenstedtia</taxon>
    </lineage>
</organism>
<dbReference type="Proteomes" id="UP001597282">
    <property type="component" value="Unassembled WGS sequence"/>
</dbReference>
<dbReference type="Gene3D" id="1.10.10.1400">
    <property type="entry name" value="Terminase, small subunit, N-terminal DNA-binding domain, HTH motif"/>
    <property type="match status" value="1"/>
</dbReference>
<name>A0ABW4C607_9BACL</name>
<keyword evidence="1" id="KW-1188">Viral release from host cell</keyword>
<comment type="caution">
    <text evidence="3">The sequence shown here is derived from an EMBL/GenBank/DDBJ whole genome shotgun (WGS) entry which is preliminary data.</text>
</comment>